<evidence type="ECO:0000313" key="2">
    <source>
        <dbReference type="EMBL" id="ABL68587.1"/>
    </source>
</evidence>
<dbReference type="HOGENOM" id="CLU_1936007_0_0_5"/>
<evidence type="ECO:0000313" key="3">
    <source>
        <dbReference type="Proteomes" id="UP000000361"/>
    </source>
</evidence>
<evidence type="ECO:0000256" key="1">
    <source>
        <dbReference type="SAM" id="MobiDB-lite"/>
    </source>
</evidence>
<gene>
    <name evidence="2" type="ordered locus">Pden_0475</name>
</gene>
<reference evidence="3" key="1">
    <citation type="submission" date="2006-12" db="EMBL/GenBank/DDBJ databases">
        <title>Complete sequence of chromosome 1 of Paracoccus denitrificans PD1222.</title>
        <authorList>
            <person name="Copeland A."/>
            <person name="Lucas S."/>
            <person name="Lapidus A."/>
            <person name="Barry K."/>
            <person name="Detter J.C."/>
            <person name="Glavina del Rio T."/>
            <person name="Hammon N."/>
            <person name="Israni S."/>
            <person name="Dalin E."/>
            <person name="Tice H."/>
            <person name="Pitluck S."/>
            <person name="Munk A.C."/>
            <person name="Brettin T."/>
            <person name="Bruce D."/>
            <person name="Han C."/>
            <person name="Tapia R."/>
            <person name="Gilna P."/>
            <person name="Schmutz J."/>
            <person name="Larimer F."/>
            <person name="Land M."/>
            <person name="Hauser L."/>
            <person name="Kyrpides N."/>
            <person name="Lykidis A."/>
            <person name="Spiro S."/>
            <person name="Richardson D.J."/>
            <person name="Moir J.W.B."/>
            <person name="Ferguson S.J."/>
            <person name="van Spanning R.J.M."/>
            <person name="Richardson P."/>
        </authorList>
    </citation>
    <scope>NUCLEOTIDE SEQUENCE [LARGE SCALE GENOMIC DNA]</scope>
    <source>
        <strain evidence="3">Pd 1222</strain>
    </source>
</reference>
<dbReference type="EnsemblBacteria" id="ABL68587">
    <property type="protein sequence ID" value="ABL68587"/>
    <property type="gene ID" value="Pden_0475"/>
</dbReference>
<sequence length="130" mass="13573">MGKLTGSEGKANRMAVDVALDPNRMTDAGPDPGRGQPDGAMPRHDDQAAALRRRYPGRCPHTFGRSQADVAAGKVFVAGISPLQSSGGEPEIGRPGQVARRPRAALRGIHTGTVTRPKGRGEIVEARSGA</sequence>
<feature type="region of interest" description="Disordered" evidence="1">
    <location>
        <begin position="1"/>
        <end position="47"/>
    </location>
</feature>
<dbReference type="AlphaFoldDB" id="A1AZ93"/>
<organism evidence="2 3">
    <name type="scientific">Paracoccus denitrificans (strain Pd 1222)</name>
    <dbReference type="NCBI Taxonomy" id="318586"/>
    <lineage>
        <taxon>Bacteria</taxon>
        <taxon>Pseudomonadati</taxon>
        <taxon>Pseudomonadota</taxon>
        <taxon>Alphaproteobacteria</taxon>
        <taxon>Rhodobacterales</taxon>
        <taxon>Paracoccaceae</taxon>
        <taxon>Paracoccus</taxon>
    </lineage>
</organism>
<name>A1AZ93_PARDP</name>
<dbReference type="KEGG" id="pde:Pden_0475"/>
<dbReference type="EMBL" id="CP000489">
    <property type="protein sequence ID" value="ABL68587.1"/>
    <property type="molecule type" value="Genomic_DNA"/>
</dbReference>
<accession>A1AZ93</accession>
<feature type="region of interest" description="Disordered" evidence="1">
    <location>
        <begin position="81"/>
        <end position="101"/>
    </location>
</feature>
<proteinExistence type="predicted"/>
<protein>
    <submittedName>
        <fullName evidence="2">Uncharacterized protein</fullName>
    </submittedName>
</protein>
<keyword evidence="3" id="KW-1185">Reference proteome</keyword>
<dbReference type="Proteomes" id="UP000000361">
    <property type="component" value="Chromosome 1"/>
</dbReference>
<dbReference type="STRING" id="318586.Pden_0475"/>